<dbReference type="SUPFAM" id="SSF53098">
    <property type="entry name" value="Ribonuclease H-like"/>
    <property type="match status" value="2"/>
</dbReference>
<feature type="domain" description="RNase H type-1" evidence="7">
    <location>
        <begin position="397"/>
        <end position="548"/>
    </location>
</feature>
<dbReference type="OMA" id="DLAEVEC"/>
<dbReference type="Gene3D" id="1.10.340.70">
    <property type="match status" value="1"/>
</dbReference>
<evidence type="ECO:0000256" key="1">
    <source>
        <dbReference type="ARBA" id="ARBA00010879"/>
    </source>
</evidence>
<dbReference type="Gene3D" id="2.30.30.850">
    <property type="match status" value="1"/>
</dbReference>
<dbReference type="InterPro" id="IPR050951">
    <property type="entry name" value="Retrovirus_Pol_polyprotein"/>
</dbReference>
<reference evidence="9" key="3">
    <citation type="submission" date="2025-09" db="UniProtKB">
        <authorList>
            <consortium name="Ensembl"/>
        </authorList>
    </citation>
    <scope>IDENTIFICATION</scope>
</reference>
<dbReference type="InterPro" id="IPR000477">
    <property type="entry name" value="RT_dom"/>
</dbReference>
<dbReference type="AlphaFoldDB" id="A0A669CII6"/>
<dbReference type="Gene3D" id="3.30.70.270">
    <property type="match status" value="2"/>
</dbReference>
<feature type="domain" description="Integrase catalytic" evidence="8">
    <location>
        <begin position="676"/>
        <end position="834"/>
    </location>
</feature>
<feature type="compositionally biased region" description="Basic and acidic residues" evidence="5">
    <location>
        <begin position="935"/>
        <end position="949"/>
    </location>
</feature>
<evidence type="ECO:0000256" key="2">
    <source>
        <dbReference type="ARBA" id="ARBA00012180"/>
    </source>
</evidence>
<proteinExistence type="inferred from homology"/>
<dbReference type="EC" id="3.1.26.4" evidence="2"/>
<dbReference type="InterPro" id="IPR001584">
    <property type="entry name" value="Integrase_cat-core"/>
</dbReference>
<dbReference type="InterPro" id="IPR043128">
    <property type="entry name" value="Rev_trsase/Diguanyl_cyclase"/>
</dbReference>
<dbReference type="Gene3D" id="3.10.20.370">
    <property type="match status" value="1"/>
</dbReference>
<evidence type="ECO:0000313" key="9">
    <source>
        <dbReference type="Ensembl" id="ENSONIP00000048127.1"/>
    </source>
</evidence>
<dbReference type="Pfam" id="PF00665">
    <property type="entry name" value="rve"/>
    <property type="match status" value="1"/>
</dbReference>
<dbReference type="PROSITE" id="PS50879">
    <property type="entry name" value="RNASE_H_1"/>
    <property type="match status" value="1"/>
</dbReference>
<dbReference type="Ensembl" id="ENSONIT00000047924.1">
    <property type="protein sequence ID" value="ENSONIP00000048127.1"/>
    <property type="gene ID" value="ENSONIG00000034509.1"/>
</dbReference>
<dbReference type="InterPro" id="IPR036397">
    <property type="entry name" value="RNaseH_sf"/>
</dbReference>
<dbReference type="Gene3D" id="3.10.10.10">
    <property type="entry name" value="HIV Type 1 Reverse Transcriptase, subunit A, domain 1"/>
    <property type="match status" value="1"/>
</dbReference>
<dbReference type="InterPro" id="IPR041577">
    <property type="entry name" value="RT_RNaseH_2"/>
</dbReference>
<dbReference type="Pfam" id="PF00075">
    <property type="entry name" value="RNase_H"/>
    <property type="match status" value="1"/>
</dbReference>
<evidence type="ECO:0000259" key="8">
    <source>
        <dbReference type="PROSITE" id="PS50994"/>
    </source>
</evidence>
<evidence type="ECO:0000313" key="10">
    <source>
        <dbReference type="Proteomes" id="UP000005207"/>
    </source>
</evidence>
<sequence>MAHDLRAINAVLKTPTVPVPNPYTALTNLSPDQRWFTCIDLANAFFCLPLHPSLRDIFSFTYRGQQLRYTRLPQGFALSPGIFNPVLKNALSPCVLPEGCTLIQYVDDLLIAAKTADACFQATMTVLRQLAKTGFKVSRDKLQLVRTEVTFLGRVVAMQTVGMLASQRETIMSHPQPRTVKEMLSFLGLTGYSRHYIPDYVGKTKPLQDLVKEHGMRDLTANLNWTTEAEMRFIELKQALSRAADLAIPDYHSDFFVDVSETNGVVNGVLFQKKGGRRRVLMYISIGLHNMEKRHPTCTQHAAGVAKIIQKVAHVVRGHPLKVLTTHSVVAYVNSQAFTMTPLRQQRLTKILESPNLTFTHEGINMADQMGGGTPHDCAQIVEVEEKVRSDLRAEPVNEADDCFTDGCCFRDPSEGLKTGYAVVKGVGNQLHVEKSGTLERSQSAQRAELIAVIEALRLGKGKRVNIYTDSAYVFGAAHVELGQWRRAGFRTASNKPIKHEEEMRQLEDALKEPLEVAIIKCKGHDESNTWVAKGNRAADEEAKRVAGYQEGKQMVSMGVEWGDLPAQQREDIEKAQKGASPEEKAVWQERGAVQSEGLWRGPDGRPVLTAEMAQEKIKEAHGLGHVGVAQMERDLCHWWHPYMKNMVREHVRTCLICGQSNPKPTVKPEMGKFPLPERPGQEIVIDYTDMITTVRGFRYLLVCVNALTGWPEAWPTRREDSKTVIKCLVNYYVPWHGFPEKVRSDNGTHFKNRDLAEVECMLGLQHRYGTVYHPQSQGKVERMNQNLKNKLAKICAQTNMNWVDALPIARMSVRCSVNQSTGFTPYELLTGRQFPGPAAGVRQLREEVNVSEHLKQFKALKALVSSFTTQVGDPTGKEVTTPEVKWVWLKVYKRKWDEPRWTGPFKVTTRTSHAVQLKGKGDTWYHWSQCAAAEEPRRSERLLAKKGDTPVTPKNTDLSKEGAE</sequence>
<dbReference type="Gene3D" id="3.30.420.10">
    <property type="entry name" value="Ribonuclease H-like superfamily/Ribonuclease H"/>
    <property type="match status" value="2"/>
</dbReference>
<dbReference type="PROSITE" id="PS50994">
    <property type="entry name" value="INTEGRASE"/>
    <property type="match status" value="1"/>
</dbReference>
<dbReference type="CDD" id="cd09273">
    <property type="entry name" value="RNase_HI_RT_Bel"/>
    <property type="match status" value="1"/>
</dbReference>
<dbReference type="InParanoid" id="A0A669CII6"/>
<dbReference type="PANTHER" id="PTHR37984">
    <property type="entry name" value="PROTEIN CBG26694"/>
    <property type="match status" value="1"/>
</dbReference>
<organism evidence="9 10">
    <name type="scientific">Oreochromis niloticus</name>
    <name type="common">Nile tilapia</name>
    <name type="synonym">Tilapia nilotica</name>
    <dbReference type="NCBI Taxonomy" id="8128"/>
    <lineage>
        <taxon>Eukaryota</taxon>
        <taxon>Metazoa</taxon>
        <taxon>Chordata</taxon>
        <taxon>Craniata</taxon>
        <taxon>Vertebrata</taxon>
        <taxon>Euteleostomi</taxon>
        <taxon>Actinopterygii</taxon>
        <taxon>Neopterygii</taxon>
        <taxon>Teleostei</taxon>
        <taxon>Neoteleostei</taxon>
        <taxon>Acanthomorphata</taxon>
        <taxon>Ovalentaria</taxon>
        <taxon>Cichlomorphae</taxon>
        <taxon>Cichliformes</taxon>
        <taxon>Cichlidae</taxon>
        <taxon>African cichlids</taxon>
        <taxon>Pseudocrenilabrinae</taxon>
        <taxon>Oreochromini</taxon>
        <taxon>Oreochromis</taxon>
    </lineage>
</organism>
<name>A0A669CII6_ORENI</name>
<dbReference type="InterPro" id="IPR041588">
    <property type="entry name" value="Integrase_H2C2"/>
</dbReference>
<reference evidence="9" key="2">
    <citation type="submission" date="2025-08" db="UniProtKB">
        <authorList>
            <consortium name="Ensembl"/>
        </authorList>
    </citation>
    <scope>IDENTIFICATION</scope>
</reference>
<accession>A0A669CII6</accession>
<comment type="similarity">
    <text evidence="1">Belongs to the beta type-B retroviral polymerase family. HERV class-II K(HML-2) pol subfamily.</text>
</comment>
<feature type="region of interest" description="Disordered" evidence="5">
    <location>
        <begin position="935"/>
        <end position="965"/>
    </location>
</feature>
<dbReference type="InterPro" id="IPR002156">
    <property type="entry name" value="RNaseH_domain"/>
</dbReference>
<feature type="domain" description="Reverse transcriptase" evidence="6">
    <location>
        <begin position="1"/>
        <end position="156"/>
    </location>
</feature>
<dbReference type="InterPro" id="IPR043502">
    <property type="entry name" value="DNA/RNA_pol_sf"/>
</dbReference>
<evidence type="ECO:0000256" key="4">
    <source>
        <dbReference type="ARBA" id="ARBA00039658"/>
    </source>
</evidence>
<dbReference type="InterPro" id="IPR012337">
    <property type="entry name" value="RNaseH-like_sf"/>
</dbReference>
<reference evidence="10" key="1">
    <citation type="submission" date="2012-01" db="EMBL/GenBank/DDBJ databases">
        <title>The Genome Sequence of Oreochromis niloticus (Nile Tilapia).</title>
        <authorList>
            <consortium name="Broad Institute Genome Assembly Team"/>
            <consortium name="Broad Institute Sequencing Platform"/>
            <person name="Di Palma F."/>
            <person name="Johnson J."/>
            <person name="Lander E.S."/>
            <person name="Lindblad-Toh K."/>
        </authorList>
    </citation>
    <scope>NUCLEOTIDE SEQUENCE [LARGE SCALE GENOMIC DNA]</scope>
</reference>
<dbReference type="PANTHER" id="PTHR37984:SF5">
    <property type="entry name" value="PROTEIN NYNRIN-LIKE"/>
    <property type="match status" value="1"/>
</dbReference>
<dbReference type="Proteomes" id="UP000005207">
    <property type="component" value="Linkage group LG22"/>
</dbReference>
<evidence type="ECO:0000259" key="7">
    <source>
        <dbReference type="PROSITE" id="PS50879"/>
    </source>
</evidence>
<dbReference type="PROSITE" id="PS50878">
    <property type="entry name" value="RT_POL"/>
    <property type="match status" value="1"/>
</dbReference>
<dbReference type="SUPFAM" id="SSF56672">
    <property type="entry name" value="DNA/RNA polymerases"/>
    <property type="match status" value="1"/>
</dbReference>
<evidence type="ECO:0000256" key="5">
    <source>
        <dbReference type="SAM" id="MobiDB-lite"/>
    </source>
</evidence>
<dbReference type="Pfam" id="PF00078">
    <property type="entry name" value="RVT_1"/>
    <property type="match status" value="1"/>
</dbReference>
<dbReference type="GO" id="GO:0015074">
    <property type="term" value="P:DNA integration"/>
    <property type="evidence" value="ECO:0007669"/>
    <property type="project" value="InterPro"/>
</dbReference>
<keyword evidence="10" id="KW-1185">Reference proteome</keyword>
<evidence type="ECO:0000256" key="3">
    <source>
        <dbReference type="ARBA" id="ARBA00023268"/>
    </source>
</evidence>
<dbReference type="Pfam" id="PF17921">
    <property type="entry name" value="Integrase_H2C2"/>
    <property type="match status" value="1"/>
</dbReference>
<evidence type="ECO:0000259" key="6">
    <source>
        <dbReference type="PROSITE" id="PS50878"/>
    </source>
</evidence>
<keyword evidence="3" id="KW-0511">Multifunctional enzyme</keyword>
<protein>
    <recommendedName>
        <fullName evidence="4">Gypsy retrotransposon integrase-like protein 1</fullName>
        <ecNumber evidence="2">3.1.26.4</ecNumber>
    </recommendedName>
</protein>
<dbReference type="GO" id="GO:0004523">
    <property type="term" value="F:RNA-DNA hybrid ribonuclease activity"/>
    <property type="evidence" value="ECO:0007669"/>
    <property type="project" value="UniProtKB-EC"/>
</dbReference>
<dbReference type="GO" id="GO:0003676">
    <property type="term" value="F:nucleic acid binding"/>
    <property type="evidence" value="ECO:0007669"/>
    <property type="project" value="InterPro"/>
</dbReference>
<dbReference type="Pfam" id="PF17919">
    <property type="entry name" value="RT_RNaseH_2"/>
    <property type="match status" value="1"/>
</dbReference>
<dbReference type="GeneTree" id="ENSGT00940000160750"/>